<sequence length="73" mass="7776">MNESHSKTAKTRPPMDAALQAHLGAQLRQLFAETANQPIPRRLAALLDRLEAGDAGASAPQDPRSSSSIDVNI</sequence>
<keyword evidence="4" id="KW-1185">Reference proteome</keyword>
<dbReference type="InterPro" id="IPR041649">
    <property type="entry name" value="NepR"/>
</dbReference>
<accession>A0ABS9Z2D8</accession>
<dbReference type="RefSeq" id="WP_243065882.1">
    <property type="nucleotide sequence ID" value="NZ_JAIVFK010000003.1"/>
</dbReference>
<organism evidence="3 4">
    <name type="scientific">Candidatus Rhodoblastus alkanivorans</name>
    <dbReference type="NCBI Taxonomy" id="2954117"/>
    <lineage>
        <taxon>Bacteria</taxon>
        <taxon>Pseudomonadati</taxon>
        <taxon>Pseudomonadota</taxon>
        <taxon>Alphaproteobacteria</taxon>
        <taxon>Hyphomicrobiales</taxon>
        <taxon>Rhodoblastaceae</taxon>
        <taxon>Rhodoblastus</taxon>
    </lineage>
</organism>
<gene>
    <name evidence="3" type="ORF">K2U94_03515</name>
</gene>
<feature type="region of interest" description="Disordered" evidence="1">
    <location>
        <begin position="54"/>
        <end position="73"/>
    </location>
</feature>
<evidence type="ECO:0000313" key="3">
    <source>
        <dbReference type="EMBL" id="MCI4681839.1"/>
    </source>
</evidence>
<evidence type="ECO:0000313" key="4">
    <source>
        <dbReference type="Proteomes" id="UP001139104"/>
    </source>
</evidence>
<evidence type="ECO:0000259" key="2">
    <source>
        <dbReference type="Pfam" id="PF18557"/>
    </source>
</evidence>
<protein>
    <recommendedName>
        <fullName evidence="2">Anti-sigma factor NepR domain-containing protein</fullName>
    </recommendedName>
</protein>
<reference evidence="3" key="1">
    <citation type="journal article" date="2022" name="ISME J.">
        <title>Identification of active gaseous-alkane degraders at natural gas seeps.</title>
        <authorList>
            <person name="Farhan Ul Haque M."/>
            <person name="Hernandez M."/>
            <person name="Crombie A.T."/>
            <person name="Murrell J.C."/>
        </authorList>
    </citation>
    <scope>NUCLEOTIDE SEQUENCE</scope>
    <source>
        <strain evidence="3">PC2</strain>
    </source>
</reference>
<feature type="compositionally biased region" description="Polar residues" evidence="1">
    <location>
        <begin position="63"/>
        <end position="73"/>
    </location>
</feature>
<comment type="caution">
    <text evidence="3">The sequence shown here is derived from an EMBL/GenBank/DDBJ whole genome shotgun (WGS) entry which is preliminary data.</text>
</comment>
<evidence type="ECO:0000256" key="1">
    <source>
        <dbReference type="SAM" id="MobiDB-lite"/>
    </source>
</evidence>
<dbReference type="Pfam" id="PF18557">
    <property type="entry name" value="NepR"/>
    <property type="match status" value="1"/>
</dbReference>
<dbReference type="Proteomes" id="UP001139104">
    <property type="component" value="Unassembled WGS sequence"/>
</dbReference>
<feature type="domain" description="Anti-sigma factor NepR" evidence="2">
    <location>
        <begin position="20"/>
        <end position="53"/>
    </location>
</feature>
<dbReference type="EMBL" id="JAIVFP010000001">
    <property type="protein sequence ID" value="MCI4681839.1"/>
    <property type="molecule type" value="Genomic_DNA"/>
</dbReference>
<name>A0ABS9Z2D8_9HYPH</name>
<proteinExistence type="predicted"/>